<dbReference type="AlphaFoldDB" id="A0A8C7D634"/>
<evidence type="ECO:0000256" key="1">
    <source>
        <dbReference type="ARBA" id="ARBA00008140"/>
    </source>
</evidence>
<dbReference type="GO" id="GO:0006508">
    <property type="term" value="P:proteolysis"/>
    <property type="evidence" value="ECO:0007669"/>
    <property type="project" value="UniProtKB-KW"/>
</dbReference>
<proteinExistence type="inferred from homology"/>
<evidence type="ECO:0000259" key="6">
    <source>
        <dbReference type="PROSITE" id="PS51858"/>
    </source>
</evidence>
<dbReference type="GeneTree" id="ENSGT00730000111100"/>
<dbReference type="PROSITE" id="PS51858">
    <property type="entry name" value="PPPDE"/>
    <property type="match status" value="1"/>
</dbReference>
<keyword evidence="8" id="KW-1185">Reference proteome</keyword>
<comment type="similarity">
    <text evidence="1">Belongs to the DeSI family.</text>
</comment>
<reference evidence="7" key="1">
    <citation type="submission" date="2025-08" db="UniProtKB">
        <authorList>
            <consortium name="Ensembl"/>
        </authorList>
    </citation>
    <scope>IDENTIFICATION</scope>
</reference>
<organism evidence="7 8">
    <name type="scientific">Oncorhynchus kisutch</name>
    <name type="common">Coho salmon</name>
    <name type="synonym">Salmo kisutch</name>
    <dbReference type="NCBI Taxonomy" id="8019"/>
    <lineage>
        <taxon>Eukaryota</taxon>
        <taxon>Metazoa</taxon>
        <taxon>Chordata</taxon>
        <taxon>Craniata</taxon>
        <taxon>Vertebrata</taxon>
        <taxon>Euteleostomi</taxon>
        <taxon>Actinopterygii</taxon>
        <taxon>Neopterygii</taxon>
        <taxon>Teleostei</taxon>
        <taxon>Protacanthopterygii</taxon>
        <taxon>Salmoniformes</taxon>
        <taxon>Salmonidae</taxon>
        <taxon>Salmoninae</taxon>
        <taxon>Oncorhynchus</taxon>
    </lineage>
</organism>
<dbReference type="InterPro" id="IPR042266">
    <property type="entry name" value="PPPDE_sf"/>
</dbReference>
<comment type="catalytic activity">
    <reaction evidence="5">
        <text>S-hexadecanoyl-L-cysteinyl-[protein] + H2O = L-cysteinyl-[protein] + hexadecanoate + H(+)</text>
        <dbReference type="Rhea" id="RHEA:19233"/>
        <dbReference type="Rhea" id="RHEA-COMP:10131"/>
        <dbReference type="Rhea" id="RHEA-COMP:11032"/>
        <dbReference type="ChEBI" id="CHEBI:7896"/>
        <dbReference type="ChEBI" id="CHEBI:15377"/>
        <dbReference type="ChEBI" id="CHEBI:15378"/>
        <dbReference type="ChEBI" id="CHEBI:29950"/>
        <dbReference type="ChEBI" id="CHEBI:74151"/>
        <dbReference type="EC" id="3.1.2.22"/>
    </reaction>
    <physiologicalReaction direction="left-to-right" evidence="5">
        <dbReference type="Rhea" id="RHEA:19234"/>
    </physiologicalReaction>
</comment>
<dbReference type="Proteomes" id="UP000694557">
    <property type="component" value="Unassembled WGS sequence"/>
</dbReference>
<dbReference type="PANTHER" id="PTHR12378">
    <property type="entry name" value="DESUMOYLATING ISOPEPTIDASE"/>
    <property type="match status" value="1"/>
</dbReference>
<dbReference type="Pfam" id="PF05903">
    <property type="entry name" value="Peptidase_C97"/>
    <property type="match status" value="1"/>
</dbReference>
<dbReference type="GO" id="GO:0070646">
    <property type="term" value="P:protein modification by small protein removal"/>
    <property type="evidence" value="ECO:0007669"/>
    <property type="project" value="TreeGrafter"/>
</dbReference>
<dbReference type="InterPro" id="IPR008580">
    <property type="entry name" value="PPPDE_dom"/>
</dbReference>
<evidence type="ECO:0000256" key="5">
    <source>
        <dbReference type="ARBA" id="ARBA00047409"/>
    </source>
</evidence>
<protein>
    <recommendedName>
        <fullName evidence="2">palmitoyl-protein hydrolase</fullName>
        <ecNumber evidence="2">3.1.2.22</ecNumber>
    </recommendedName>
</protein>
<dbReference type="Gene3D" id="3.90.1720.30">
    <property type="entry name" value="PPPDE domains"/>
    <property type="match status" value="1"/>
</dbReference>
<evidence type="ECO:0000313" key="8">
    <source>
        <dbReference type="Proteomes" id="UP000694557"/>
    </source>
</evidence>
<evidence type="ECO:0000256" key="4">
    <source>
        <dbReference type="ARBA" id="ARBA00022801"/>
    </source>
</evidence>
<evidence type="ECO:0000256" key="2">
    <source>
        <dbReference type="ARBA" id="ARBA00012423"/>
    </source>
</evidence>
<gene>
    <name evidence="7" type="primary">DESI1</name>
    <name evidence="7" type="synonym">desi1a</name>
</gene>
<reference evidence="7" key="2">
    <citation type="submission" date="2025-09" db="UniProtKB">
        <authorList>
            <consortium name="Ensembl"/>
        </authorList>
    </citation>
    <scope>IDENTIFICATION</scope>
</reference>
<dbReference type="GO" id="GO:0008233">
    <property type="term" value="F:peptidase activity"/>
    <property type="evidence" value="ECO:0007669"/>
    <property type="project" value="UniProtKB-KW"/>
</dbReference>
<name>A0A8C7D634_ONCKI</name>
<dbReference type="EC" id="3.1.2.22" evidence="2"/>
<dbReference type="SMART" id="SM01179">
    <property type="entry name" value="DUF862"/>
    <property type="match status" value="1"/>
</dbReference>
<keyword evidence="3" id="KW-0645">Protease</keyword>
<keyword evidence="4" id="KW-0378">Hydrolase</keyword>
<sequence length="171" mass="19620">MLICSVKPRSHTYIYFNVLQENNLMAFGKKSPTYNFVTIQFIHKTLSLLSLQFFEGLFSWPYCNHPLLYTQSCVSILTGTQPLWFMETSSTLEEWVFPAVHRGDKYRLFEHNCNTFTNEVAQFLTGRKIPSYITDLPSEVLSTPFGQILRPILDSIHIAPPGGNIINGRHS</sequence>
<dbReference type="GO" id="GO:0008474">
    <property type="term" value="F:palmitoyl-(protein) hydrolase activity"/>
    <property type="evidence" value="ECO:0007669"/>
    <property type="project" value="UniProtKB-EC"/>
</dbReference>
<accession>A0A8C7D634</accession>
<dbReference type="Ensembl" id="ENSOKIT00005015802.1">
    <property type="protein sequence ID" value="ENSOKIP00005014850.1"/>
    <property type="gene ID" value="ENSOKIG00005006679.1"/>
</dbReference>
<evidence type="ECO:0000256" key="3">
    <source>
        <dbReference type="ARBA" id="ARBA00022670"/>
    </source>
</evidence>
<feature type="domain" description="PPPDE" evidence="6">
    <location>
        <begin position="1"/>
        <end position="154"/>
    </location>
</feature>
<evidence type="ECO:0000313" key="7">
    <source>
        <dbReference type="Ensembl" id="ENSOKIP00005014850.1"/>
    </source>
</evidence>
<dbReference type="PANTHER" id="PTHR12378:SF7">
    <property type="entry name" value="DESUMOYLATING ISOPEPTIDASE 1"/>
    <property type="match status" value="1"/>
</dbReference>